<comment type="caution">
    <text evidence="3">The sequence shown here is derived from an EMBL/GenBank/DDBJ whole genome shotgun (WGS) entry which is preliminary data.</text>
</comment>
<organism evidence="3 4">
    <name type="scientific">Actinokineospora auranticolor</name>
    <dbReference type="NCBI Taxonomy" id="155976"/>
    <lineage>
        <taxon>Bacteria</taxon>
        <taxon>Bacillati</taxon>
        <taxon>Actinomycetota</taxon>
        <taxon>Actinomycetes</taxon>
        <taxon>Pseudonocardiales</taxon>
        <taxon>Pseudonocardiaceae</taxon>
        <taxon>Actinokineospora</taxon>
    </lineage>
</organism>
<keyword evidence="4" id="KW-1185">Reference proteome</keyword>
<dbReference type="PANTHER" id="PTHR44068:SF11">
    <property type="entry name" value="GERANYL DIPHOSPHATE 2-C-METHYLTRANSFERASE"/>
    <property type="match status" value="1"/>
</dbReference>
<dbReference type="InterPro" id="IPR029063">
    <property type="entry name" value="SAM-dependent_MTases_sf"/>
</dbReference>
<name>A0A2S6GRU5_9PSEU</name>
<sequence>MSNTSAGYDVLHIAARAPLTHRLYAEAFGEQYVPGVAANSSCSWFFLGTAISALRLPPDALLADLGCGRGGPGLWLARAMNTRLVGVDFSPAGIEDARSRAPEFGLAGRAEFSVGTFASTGLESSSVDGALSLDAFFFAPDYAEGLAEVHRILRPGGRFVFTARDTHADWTALLDTAGFALENTLVHEGTTERWLRLFDLWVEHEAELRAEIGDEMTGYLLEESSTRSRLDGTTPLVFVARREQREGT</sequence>
<proteinExistence type="predicted"/>
<reference evidence="3 4" key="1">
    <citation type="submission" date="2018-02" db="EMBL/GenBank/DDBJ databases">
        <title>Genomic Encyclopedia of Archaeal and Bacterial Type Strains, Phase II (KMG-II): from individual species to whole genera.</title>
        <authorList>
            <person name="Goeker M."/>
        </authorList>
    </citation>
    <scope>NUCLEOTIDE SEQUENCE [LARGE SCALE GENOMIC DNA]</scope>
    <source>
        <strain evidence="3 4">YU 961-1</strain>
    </source>
</reference>
<dbReference type="Pfam" id="PF08241">
    <property type="entry name" value="Methyltransf_11"/>
    <property type="match status" value="1"/>
</dbReference>
<dbReference type="OrthoDB" id="3372196at2"/>
<gene>
    <name evidence="3" type="ORF">CLV40_106200</name>
</gene>
<dbReference type="CDD" id="cd02440">
    <property type="entry name" value="AdoMet_MTases"/>
    <property type="match status" value="1"/>
</dbReference>
<dbReference type="InterPro" id="IPR050447">
    <property type="entry name" value="Erg6_SMT_methyltransf"/>
</dbReference>
<dbReference type="PANTHER" id="PTHR44068">
    <property type="entry name" value="ZGC:194242"/>
    <property type="match status" value="1"/>
</dbReference>
<dbReference type="InterPro" id="IPR013216">
    <property type="entry name" value="Methyltransf_11"/>
</dbReference>
<evidence type="ECO:0000256" key="1">
    <source>
        <dbReference type="ARBA" id="ARBA00022679"/>
    </source>
</evidence>
<accession>A0A2S6GRU5</accession>
<evidence type="ECO:0000259" key="2">
    <source>
        <dbReference type="Pfam" id="PF08241"/>
    </source>
</evidence>
<feature type="domain" description="Methyltransferase type 11" evidence="2">
    <location>
        <begin position="64"/>
        <end position="161"/>
    </location>
</feature>
<dbReference type="Gene3D" id="3.40.50.150">
    <property type="entry name" value="Vaccinia Virus protein VP39"/>
    <property type="match status" value="1"/>
</dbReference>
<protein>
    <submittedName>
        <fullName evidence="3">Methyltransferase family protein</fullName>
    </submittedName>
</protein>
<dbReference type="RefSeq" id="WP_104479249.1">
    <property type="nucleotide sequence ID" value="NZ_CP154825.1"/>
</dbReference>
<evidence type="ECO:0000313" key="3">
    <source>
        <dbReference type="EMBL" id="PPK67968.1"/>
    </source>
</evidence>
<dbReference type="Proteomes" id="UP000239203">
    <property type="component" value="Unassembled WGS sequence"/>
</dbReference>
<dbReference type="AlphaFoldDB" id="A0A2S6GRU5"/>
<evidence type="ECO:0000313" key="4">
    <source>
        <dbReference type="Proteomes" id="UP000239203"/>
    </source>
</evidence>
<dbReference type="SUPFAM" id="SSF53335">
    <property type="entry name" value="S-adenosyl-L-methionine-dependent methyltransferases"/>
    <property type="match status" value="1"/>
</dbReference>
<dbReference type="GO" id="GO:0008757">
    <property type="term" value="F:S-adenosylmethionine-dependent methyltransferase activity"/>
    <property type="evidence" value="ECO:0007669"/>
    <property type="project" value="InterPro"/>
</dbReference>
<dbReference type="GO" id="GO:0032259">
    <property type="term" value="P:methylation"/>
    <property type="evidence" value="ECO:0007669"/>
    <property type="project" value="UniProtKB-KW"/>
</dbReference>
<dbReference type="EMBL" id="PTIX01000006">
    <property type="protein sequence ID" value="PPK67968.1"/>
    <property type="molecule type" value="Genomic_DNA"/>
</dbReference>
<keyword evidence="1 3" id="KW-0808">Transferase</keyword>
<keyword evidence="3" id="KW-0489">Methyltransferase</keyword>